<sequence>SSQFYEKISHDSGNEKNRFLNLPAPYHLLPDTPYFRRAPIVPPPTRLSLLVRSYRLSQKRISILKQCAITRGKKQPGIDAKNSI</sequence>
<organism evidence="1">
    <name type="scientific">Brugia timori</name>
    <dbReference type="NCBI Taxonomy" id="42155"/>
    <lineage>
        <taxon>Eukaryota</taxon>
        <taxon>Metazoa</taxon>
        <taxon>Ecdysozoa</taxon>
        <taxon>Nematoda</taxon>
        <taxon>Chromadorea</taxon>
        <taxon>Rhabditida</taxon>
        <taxon>Spirurina</taxon>
        <taxon>Spiruromorpha</taxon>
        <taxon>Filarioidea</taxon>
        <taxon>Onchocercidae</taxon>
        <taxon>Brugia</taxon>
    </lineage>
</organism>
<dbReference type="AlphaFoldDB" id="A0A0R3Q9B2"/>
<accession>A0A0R3Q9B2</accession>
<protein>
    <submittedName>
        <fullName evidence="1">Ovule protein</fullName>
    </submittedName>
</protein>
<reference evidence="1" key="1">
    <citation type="submission" date="2017-02" db="UniProtKB">
        <authorList>
            <consortium name="WormBaseParasite"/>
        </authorList>
    </citation>
    <scope>IDENTIFICATION</scope>
</reference>
<evidence type="ECO:0000313" key="1">
    <source>
        <dbReference type="WBParaSite" id="BTMF_0000292001-mRNA-1"/>
    </source>
</evidence>
<dbReference type="STRING" id="42155.A0A0R3Q9B2"/>
<dbReference type="WBParaSite" id="BTMF_0000292001-mRNA-1">
    <property type="protein sequence ID" value="BTMF_0000292001-mRNA-1"/>
    <property type="gene ID" value="BTMF_0000292001"/>
</dbReference>
<proteinExistence type="predicted"/>
<name>A0A0R3Q9B2_9BILA</name>